<keyword evidence="10 22" id="KW-0732">Signal</keyword>
<keyword evidence="6" id="KW-0964">Secreted</keyword>
<keyword evidence="12" id="KW-0256">Endoplasmic reticulum</keyword>
<evidence type="ECO:0000313" key="25">
    <source>
        <dbReference type="Proteomes" id="UP000191112"/>
    </source>
</evidence>
<dbReference type="Pfam" id="PF04389">
    <property type="entry name" value="Peptidase_M28"/>
    <property type="match status" value="1"/>
</dbReference>
<evidence type="ECO:0000313" key="24">
    <source>
        <dbReference type="EMBL" id="SKB87107.1"/>
    </source>
</evidence>
<feature type="domain" description="Peptidase M28" evidence="23">
    <location>
        <begin position="284"/>
        <end position="472"/>
    </location>
</feature>
<feature type="region of interest" description="Disordered" evidence="21">
    <location>
        <begin position="488"/>
        <end position="515"/>
    </location>
</feature>
<dbReference type="Gene3D" id="3.50.30.30">
    <property type="match status" value="1"/>
</dbReference>
<comment type="subunit">
    <text evidence="19">Homodimer. The monomeric form is inactive while the homodimer is active.</text>
</comment>
<reference evidence="24 25" key="1">
    <citation type="submission" date="2017-02" db="EMBL/GenBank/DDBJ databases">
        <authorList>
            <person name="Peterson S.W."/>
        </authorList>
    </citation>
    <scope>NUCLEOTIDE SEQUENCE [LARGE SCALE GENOMIC DNA]</scope>
    <source>
        <strain evidence="24 25">DSM 22323</strain>
    </source>
</reference>
<evidence type="ECO:0000256" key="20">
    <source>
        <dbReference type="ARBA" id="ARBA00033328"/>
    </source>
</evidence>
<organism evidence="24 25">
    <name type="scientific">Soonwooa buanensis</name>
    <dbReference type="NCBI Taxonomy" id="619805"/>
    <lineage>
        <taxon>Bacteria</taxon>
        <taxon>Pseudomonadati</taxon>
        <taxon>Bacteroidota</taxon>
        <taxon>Flavobacteriia</taxon>
        <taxon>Flavobacteriales</taxon>
        <taxon>Weeksellaceae</taxon>
        <taxon>Chryseobacterium group</taxon>
        <taxon>Soonwooa</taxon>
    </lineage>
</organism>
<keyword evidence="13" id="KW-0862">Zinc</keyword>
<dbReference type="GO" id="GO:0005764">
    <property type="term" value="C:lysosome"/>
    <property type="evidence" value="ECO:0007669"/>
    <property type="project" value="UniProtKB-SubCell"/>
</dbReference>
<evidence type="ECO:0000256" key="13">
    <source>
        <dbReference type="ARBA" id="ARBA00022833"/>
    </source>
</evidence>
<dbReference type="AlphaFoldDB" id="A0A1T5ET34"/>
<dbReference type="Gene3D" id="3.40.630.10">
    <property type="entry name" value="Zn peptidases"/>
    <property type="match status" value="1"/>
</dbReference>
<dbReference type="GO" id="GO:0070573">
    <property type="term" value="F:metallodipeptidase activity"/>
    <property type="evidence" value="ECO:0007669"/>
    <property type="project" value="InterPro"/>
</dbReference>
<evidence type="ECO:0000256" key="21">
    <source>
        <dbReference type="SAM" id="MobiDB-lite"/>
    </source>
</evidence>
<evidence type="ECO:0000256" key="6">
    <source>
        <dbReference type="ARBA" id="ARBA00022525"/>
    </source>
</evidence>
<protein>
    <recommendedName>
        <fullName evidence="5">Carboxypeptidase Q</fullName>
    </recommendedName>
    <alternativeName>
        <fullName evidence="20">Plasma glutamate carboxypeptidase</fullName>
    </alternativeName>
</protein>
<sequence length="515" mass="56965">MKLNMKMTLAALLLSSQVVVAQQSNATEKLDPIVQSIVNETNNNSQLENLAFELLDVIGPRLVGTPEMEQANDWTIDKFKSWGIDAKKQQFGEWASWQRGITQVEMTSPRVKSLESMQLAWSPATKKAIEAEVVVLPNVNNPAEFTNWLKSIKGKIVLMSQYQRTGRPDYQVKEFALPENYEAYKKQKEEDTEAFKTLVKNTGYDNTTLPEALEKAGAAGIAISNWTGIMGANRIFGAKTKNIPMIDIALEDYGMLYRLAKNGKAPKVKINTQSKSLGTAKSFNTIATIPGKEKPNEYVILSAHLDSWDGAQGATDNGTGTITMMEAARILKKYYPNNKRTIIIGLWGSEEQGLNGSRGFVYDNPEIIKNTQAAFNQDNGTGRVVSIQGQGFVDSYDYLTRWMAALPKKVSKNIETSFPGMPGGGGSDHASFVAAGIPGISLSSNSWGYGGYTWHTNRDTYDKIMFDEVRNNVIAAAVMAYMASEDPELVSRKKRVLPDGQKWPEVKEPKRKGTN</sequence>
<dbReference type="GO" id="GO:0046872">
    <property type="term" value="F:metal ion binding"/>
    <property type="evidence" value="ECO:0007669"/>
    <property type="project" value="UniProtKB-KW"/>
</dbReference>
<evidence type="ECO:0000256" key="3">
    <source>
        <dbReference type="ARBA" id="ARBA00004555"/>
    </source>
</evidence>
<name>A0A1T5ET34_9FLAO</name>
<keyword evidence="11" id="KW-0378">Hydrolase</keyword>
<feature type="chain" id="PRO_5012482210" description="Carboxypeptidase Q" evidence="22">
    <location>
        <begin position="22"/>
        <end position="515"/>
    </location>
</feature>
<accession>A0A1T5ET34</accession>
<evidence type="ECO:0000256" key="17">
    <source>
        <dbReference type="ARBA" id="ARBA00023180"/>
    </source>
</evidence>
<evidence type="ECO:0000256" key="9">
    <source>
        <dbReference type="ARBA" id="ARBA00022723"/>
    </source>
</evidence>
<keyword evidence="17" id="KW-0325">Glycoprotein</keyword>
<dbReference type="RefSeq" id="WP_079666790.1">
    <property type="nucleotide sequence ID" value="NZ_FUYZ01000004.1"/>
</dbReference>
<evidence type="ECO:0000256" key="1">
    <source>
        <dbReference type="ARBA" id="ARBA00004240"/>
    </source>
</evidence>
<keyword evidence="16" id="KW-0865">Zymogen</keyword>
<dbReference type="SUPFAM" id="SSF53187">
    <property type="entry name" value="Zn-dependent exopeptidases"/>
    <property type="match status" value="1"/>
</dbReference>
<evidence type="ECO:0000256" key="22">
    <source>
        <dbReference type="SAM" id="SignalP"/>
    </source>
</evidence>
<feature type="signal peptide" evidence="22">
    <location>
        <begin position="1"/>
        <end position="21"/>
    </location>
</feature>
<proteinExistence type="predicted"/>
<evidence type="ECO:0000256" key="8">
    <source>
        <dbReference type="ARBA" id="ARBA00022670"/>
    </source>
</evidence>
<evidence type="ECO:0000259" key="23">
    <source>
        <dbReference type="Pfam" id="PF04389"/>
    </source>
</evidence>
<keyword evidence="25" id="KW-1185">Reference proteome</keyword>
<evidence type="ECO:0000256" key="12">
    <source>
        <dbReference type="ARBA" id="ARBA00022824"/>
    </source>
</evidence>
<dbReference type="GO" id="GO:0006508">
    <property type="term" value="P:proteolysis"/>
    <property type="evidence" value="ECO:0007669"/>
    <property type="project" value="UniProtKB-KW"/>
</dbReference>
<keyword evidence="8" id="KW-0645">Protease</keyword>
<dbReference type="OrthoDB" id="9769665at2"/>
<dbReference type="PANTHER" id="PTHR12053">
    <property type="entry name" value="PROTEASE FAMILY M28 PLASMA GLUTAMATE CARBOXYPEPTIDASE-RELATED"/>
    <property type="match status" value="1"/>
</dbReference>
<keyword evidence="7 24" id="KW-0121">Carboxypeptidase</keyword>
<dbReference type="InterPro" id="IPR007484">
    <property type="entry name" value="Peptidase_M28"/>
</dbReference>
<dbReference type="STRING" id="619805.SAMN05660477_01537"/>
<evidence type="ECO:0000256" key="15">
    <source>
        <dbReference type="ARBA" id="ARBA00023049"/>
    </source>
</evidence>
<evidence type="ECO:0000256" key="19">
    <source>
        <dbReference type="ARBA" id="ARBA00025833"/>
    </source>
</evidence>
<dbReference type="GO" id="GO:0005576">
    <property type="term" value="C:extracellular region"/>
    <property type="evidence" value="ECO:0007669"/>
    <property type="project" value="UniProtKB-SubCell"/>
</dbReference>
<dbReference type="Proteomes" id="UP000191112">
    <property type="component" value="Unassembled WGS sequence"/>
</dbReference>
<keyword evidence="9" id="KW-0479">Metal-binding</keyword>
<evidence type="ECO:0000256" key="16">
    <source>
        <dbReference type="ARBA" id="ARBA00023145"/>
    </source>
</evidence>
<keyword evidence="14" id="KW-0333">Golgi apparatus</keyword>
<dbReference type="PANTHER" id="PTHR12053:SF3">
    <property type="entry name" value="CARBOXYPEPTIDASE Q"/>
    <property type="match status" value="1"/>
</dbReference>
<dbReference type="EMBL" id="FUYZ01000004">
    <property type="protein sequence ID" value="SKB87107.1"/>
    <property type="molecule type" value="Genomic_DNA"/>
</dbReference>
<evidence type="ECO:0000256" key="5">
    <source>
        <dbReference type="ARBA" id="ARBA00014116"/>
    </source>
</evidence>
<evidence type="ECO:0000256" key="7">
    <source>
        <dbReference type="ARBA" id="ARBA00022645"/>
    </source>
</evidence>
<evidence type="ECO:0000256" key="2">
    <source>
        <dbReference type="ARBA" id="ARBA00004371"/>
    </source>
</evidence>
<dbReference type="GO" id="GO:0004180">
    <property type="term" value="F:carboxypeptidase activity"/>
    <property type="evidence" value="ECO:0007669"/>
    <property type="project" value="UniProtKB-KW"/>
</dbReference>
<keyword evidence="18" id="KW-0458">Lysosome</keyword>
<evidence type="ECO:0000256" key="4">
    <source>
        <dbReference type="ARBA" id="ARBA00004613"/>
    </source>
</evidence>
<comment type="subcellular location">
    <subcellularLocation>
        <location evidence="1">Endoplasmic reticulum</location>
    </subcellularLocation>
    <subcellularLocation>
        <location evidence="3">Golgi apparatus</location>
    </subcellularLocation>
    <subcellularLocation>
        <location evidence="2">Lysosome</location>
    </subcellularLocation>
    <subcellularLocation>
        <location evidence="4">Secreted</location>
    </subcellularLocation>
</comment>
<gene>
    <name evidence="24" type="ORF">SAMN05660477_01537</name>
</gene>
<dbReference type="InterPro" id="IPR039866">
    <property type="entry name" value="CPQ"/>
</dbReference>
<evidence type="ECO:0000256" key="10">
    <source>
        <dbReference type="ARBA" id="ARBA00022729"/>
    </source>
</evidence>
<keyword evidence="15" id="KW-0482">Metalloprotease</keyword>
<evidence type="ECO:0000256" key="11">
    <source>
        <dbReference type="ARBA" id="ARBA00022801"/>
    </source>
</evidence>
<evidence type="ECO:0000256" key="14">
    <source>
        <dbReference type="ARBA" id="ARBA00023034"/>
    </source>
</evidence>
<evidence type="ECO:0000256" key="18">
    <source>
        <dbReference type="ARBA" id="ARBA00023228"/>
    </source>
</evidence>